<dbReference type="Pfam" id="PF00593">
    <property type="entry name" value="TonB_dep_Rec_b-barrel"/>
    <property type="match status" value="1"/>
</dbReference>
<dbReference type="GO" id="GO:0009279">
    <property type="term" value="C:cell outer membrane"/>
    <property type="evidence" value="ECO:0007669"/>
    <property type="project" value="UniProtKB-SubCell"/>
</dbReference>
<evidence type="ECO:0000256" key="7">
    <source>
        <dbReference type="ARBA" id="ARBA00023237"/>
    </source>
</evidence>
<name>A0A7X1FTX3_9SPHN</name>
<evidence type="ECO:0000256" key="10">
    <source>
        <dbReference type="SAM" id="SignalP"/>
    </source>
</evidence>
<reference evidence="13 14" key="1">
    <citation type="submission" date="2020-08" db="EMBL/GenBank/DDBJ databases">
        <title>The genome sequence of type strain Novosphingobium flavum NBRC 111647.</title>
        <authorList>
            <person name="Liu Y."/>
        </authorList>
    </citation>
    <scope>NUCLEOTIDE SEQUENCE [LARGE SCALE GENOMIC DNA]</scope>
    <source>
        <strain evidence="13 14">NBRC 111647</strain>
    </source>
</reference>
<dbReference type="InterPro" id="IPR036942">
    <property type="entry name" value="Beta-barrel_TonB_sf"/>
</dbReference>
<keyword evidence="2 8" id="KW-0813">Transport</keyword>
<keyword evidence="13" id="KW-0675">Receptor</keyword>
<gene>
    <name evidence="13" type="ORF">H7F51_12180</name>
</gene>
<dbReference type="SUPFAM" id="SSF56935">
    <property type="entry name" value="Porins"/>
    <property type="match status" value="1"/>
</dbReference>
<dbReference type="InterPro" id="IPR012910">
    <property type="entry name" value="Plug_dom"/>
</dbReference>
<evidence type="ECO:0000259" key="12">
    <source>
        <dbReference type="Pfam" id="PF07715"/>
    </source>
</evidence>
<evidence type="ECO:0000313" key="13">
    <source>
        <dbReference type="EMBL" id="MBC2666277.1"/>
    </source>
</evidence>
<dbReference type="InterPro" id="IPR039426">
    <property type="entry name" value="TonB-dep_rcpt-like"/>
</dbReference>
<feature type="domain" description="TonB-dependent receptor-like beta-barrel" evidence="11">
    <location>
        <begin position="404"/>
        <end position="911"/>
    </location>
</feature>
<feature type="domain" description="TonB-dependent receptor plug" evidence="12">
    <location>
        <begin position="53"/>
        <end position="171"/>
    </location>
</feature>
<evidence type="ECO:0000256" key="6">
    <source>
        <dbReference type="ARBA" id="ARBA00023136"/>
    </source>
</evidence>
<dbReference type="Pfam" id="PF07715">
    <property type="entry name" value="Plug"/>
    <property type="match status" value="1"/>
</dbReference>
<dbReference type="EMBL" id="JACLAW010000008">
    <property type="protein sequence ID" value="MBC2666277.1"/>
    <property type="molecule type" value="Genomic_DNA"/>
</dbReference>
<dbReference type="PROSITE" id="PS52016">
    <property type="entry name" value="TONB_DEPENDENT_REC_3"/>
    <property type="match status" value="1"/>
</dbReference>
<keyword evidence="6 8" id="KW-0472">Membrane</keyword>
<dbReference type="Gene3D" id="2.40.170.20">
    <property type="entry name" value="TonB-dependent receptor, beta-barrel domain"/>
    <property type="match status" value="1"/>
</dbReference>
<protein>
    <submittedName>
        <fullName evidence="13">TonB-dependent receptor</fullName>
    </submittedName>
</protein>
<feature type="signal peptide" evidence="10">
    <location>
        <begin position="1"/>
        <end position="26"/>
    </location>
</feature>
<evidence type="ECO:0000256" key="4">
    <source>
        <dbReference type="ARBA" id="ARBA00022692"/>
    </source>
</evidence>
<evidence type="ECO:0000256" key="3">
    <source>
        <dbReference type="ARBA" id="ARBA00022452"/>
    </source>
</evidence>
<comment type="caution">
    <text evidence="13">The sequence shown here is derived from an EMBL/GenBank/DDBJ whole genome shotgun (WGS) entry which is preliminary data.</text>
</comment>
<keyword evidence="10" id="KW-0732">Signal</keyword>
<evidence type="ECO:0000313" key="14">
    <source>
        <dbReference type="Proteomes" id="UP000566813"/>
    </source>
</evidence>
<sequence>MNRGQSRAAAWLVGASALVMAVPALAQTSAPTGGNGGEDIVVTGSRVISNGNNSPTPLTVVSAQDVLATQPTTISDALNTLPVFSGPRTQVSNPNAGIGAGGGGNAVANQLNLRNLGAQRTLILLDGKRVAPTTSNGIVDVDTVPQFILKRVDVVTGGVSAVYGSDAVSGVVNFVTDKDFSGVRANVQAGISSRGDGRQVEAGLAWGGDLGDRAHLIASYEYRDDEGILYRSSRPKTWQTVLAGNGSAGAPFFVASNGVRADYTFGGVIRPFTGTANNSLVGKQFTAGGVLIPFVPGTTTSAPALQLGGDGAAYDGSLKAPLRSHQIFARLDYEVSDAVHFYVEGAANFKRNVYYSSWQQITNLTISKGNAFLSDAVKTAMGADTQFSMSKFIGQAPRLTSAIDERQIFVNAGLDGKLGQNWNWGLGFVYSNAKLSNTEGANLNTRRLLAALDAVKDGSGNTVCNVTLTNPGLYPGCVALNPFGQGSESAAAIAYILGDTHFTAWTDQTDVSGSVSGNLFETGAGPVKVALSGEWRRQAYKAVSDALPSDTGNCTGLRFNCNANTVQWFQTFANRSRVSQTVEEGAVEVEVPLLKDSPFADSLSLNGAARYTHYNTSGKYWTWKLGLDWHLTDALRFRATRSRDIRAPTLEDLFAPAVTTPAGGTTDLLVVPNITSTAATVSQGNPSLTAEVGETTTVGMVWKPVFAPGLSMSLDYFGIRVKNAILTINGTNQTFQQVCYQSQGASPYCALQDRPLGYVNNTAANAATLWRTQTVNVADIKTWGFDFETNYAARLGAMPISLRGLVTWQPHIRYVQPGLPTFEMGGVAYGQNGLQASPQWRVTGIVNFAPTEHLAVTVLERWRSGLGLTADPTQFAAGPNVPSYATTNLTVAWKVPSGGKEFEFYVNVQNLFDNLAPGANFGGTQGSPGLFGGFPIGDDPVGRYFSAGARLKF</sequence>
<comment type="similarity">
    <text evidence="8 9">Belongs to the TonB-dependent receptor family.</text>
</comment>
<dbReference type="InterPro" id="IPR000531">
    <property type="entry name" value="Beta-barrel_TonB"/>
</dbReference>
<dbReference type="PANTHER" id="PTHR47234">
    <property type="match status" value="1"/>
</dbReference>
<comment type="subcellular location">
    <subcellularLocation>
        <location evidence="1 8">Cell outer membrane</location>
        <topology evidence="1 8">Multi-pass membrane protein</topology>
    </subcellularLocation>
</comment>
<keyword evidence="5 9" id="KW-0798">TonB box</keyword>
<keyword evidence="3 8" id="KW-1134">Transmembrane beta strand</keyword>
<dbReference type="InterPro" id="IPR037066">
    <property type="entry name" value="Plug_dom_sf"/>
</dbReference>
<proteinExistence type="inferred from homology"/>
<keyword evidence="7 8" id="KW-0998">Cell outer membrane</keyword>
<keyword evidence="14" id="KW-1185">Reference proteome</keyword>
<keyword evidence="4 8" id="KW-0812">Transmembrane</keyword>
<dbReference type="RefSeq" id="WP_185664568.1">
    <property type="nucleotide sequence ID" value="NZ_JACLAW010000008.1"/>
</dbReference>
<evidence type="ECO:0000256" key="5">
    <source>
        <dbReference type="ARBA" id="ARBA00023077"/>
    </source>
</evidence>
<organism evidence="13 14">
    <name type="scientific">Novosphingobium flavum</name>
    <dbReference type="NCBI Taxonomy" id="1778672"/>
    <lineage>
        <taxon>Bacteria</taxon>
        <taxon>Pseudomonadati</taxon>
        <taxon>Pseudomonadota</taxon>
        <taxon>Alphaproteobacteria</taxon>
        <taxon>Sphingomonadales</taxon>
        <taxon>Sphingomonadaceae</taxon>
        <taxon>Novosphingobium</taxon>
    </lineage>
</organism>
<evidence type="ECO:0000256" key="8">
    <source>
        <dbReference type="PROSITE-ProRule" id="PRU01360"/>
    </source>
</evidence>
<dbReference type="PANTHER" id="PTHR47234:SF3">
    <property type="entry name" value="SECRETIN_TONB SHORT N-TERMINAL DOMAIN-CONTAINING PROTEIN"/>
    <property type="match status" value="1"/>
</dbReference>
<evidence type="ECO:0000256" key="9">
    <source>
        <dbReference type="RuleBase" id="RU003357"/>
    </source>
</evidence>
<feature type="chain" id="PRO_5030535702" evidence="10">
    <location>
        <begin position="27"/>
        <end position="953"/>
    </location>
</feature>
<accession>A0A7X1FTX3</accession>
<dbReference type="AlphaFoldDB" id="A0A7X1FTX3"/>
<evidence type="ECO:0000256" key="1">
    <source>
        <dbReference type="ARBA" id="ARBA00004571"/>
    </source>
</evidence>
<dbReference type="Proteomes" id="UP000566813">
    <property type="component" value="Unassembled WGS sequence"/>
</dbReference>
<dbReference type="Gene3D" id="2.170.130.10">
    <property type="entry name" value="TonB-dependent receptor, plug domain"/>
    <property type="match status" value="1"/>
</dbReference>
<evidence type="ECO:0000256" key="2">
    <source>
        <dbReference type="ARBA" id="ARBA00022448"/>
    </source>
</evidence>
<evidence type="ECO:0000259" key="11">
    <source>
        <dbReference type="Pfam" id="PF00593"/>
    </source>
</evidence>